<dbReference type="OrthoDB" id="192832at2759"/>
<sequence>MTFSYISLVLALFLHLPLLSSAAPIWHEHYRQLTRRGSYTLSKSYEGDTFFDNMKFFSDTDPTHGFVDYQTKEEAMNKGLAKVEDGVVILAVDSTTTLDVGTNRSSVRVSSTDTYNGGLFIYDIAKMPVGPTTWPAIWSTAEANWPDNGEIDVIEGTTESTGNQITMHTGAGCTLTTGQAITGTTVDSELTCESGGSNNNGCPTKDPDTSSFGAGFNSAGGGVFAELWDPSVGIKVWRWSQGSVPEDITSKSPDPSSWGNPVSFIPNGQACGIADHFKDHNIIIGTYLPVCGDWAGATYSGTGTCQEAVAVASNYVDAQWKINSIRVYQTS</sequence>
<dbReference type="PROSITE" id="PS51762">
    <property type="entry name" value="GH16_2"/>
    <property type="match status" value="1"/>
</dbReference>
<evidence type="ECO:0000256" key="1">
    <source>
        <dbReference type="SAM" id="SignalP"/>
    </source>
</evidence>
<evidence type="ECO:0000313" key="3">
    <source>
        <dbReference type="EMBL" id="KIK50587.1"/>
    </source>
</evidence>
<accession>A0A0D0BYT3</accession>
<feature type="chain" id="PRO_5002219916" evidence="1">
    <location>
        <begin position="23"/>
        <end position="331"/>
    </location>
</feature>
<keyword evidence="4" id="KW-1185">Reference proteome</keyword>
<dbReference type="SUPFAM" id="SSF49899">
    <property type="entry name" value="Concanavalin A-like lectins/glucanases"/>
    <property type="match status" value="1"/>
</dbReference>
<dbReference type="Pfam" id="PF26113">
    <property type="entry name" value="GH16_XgeA"/>
    <property type="match status" value="1"/>
</dbReference>
<keyword evidence="1" id="KW-0732">Signal</keyword>
<dbReference type="Proteomes" id="UP000053593">
    <property type="component" value="Unassembled WGS sequence"/>
</dbReference>
<proteinExistence type="predicted"/>
<dbReference type="CDD" id="cd02181">
    <property type="entry name" value="GH16_fungal_Lam16A_glucanase"/>
    <property type="match status" value="1"/>
</dbReference>
<dbReference type="PANTHER" id="PTHR10963:SF24">
    <property type="entry name" value="GLYCOSIDASE C21B10.07-RELATED"/>
    <property type="match status" value="1"/>
</dbReference>
<protein>
    <submittedName>
        <fullName evidence="3">Glycoside hydrolase family 16 protein</fullName>
    </submittedName>
</protein>
<dbReference type="GO" id="GO:0004553">
    <property type="term" value="F:hydrolase activity, hydrolyzing O-glycosyl compounds"/>
    <property type="evidence" value="ECO:0007669"/>
    <property type="project" value="InterPro"/>
</dbReference>
<reference evidence="3 4" key="1">
    <citation type="submission" date="2014-04" db="EMBL/GenBank/DDBJ databases">
        <title>Evolutionary Origins and Diversification of the Mycorrhizal Mutualists.</title>
        <authorList>
            <consortium name="DOE Joint Genome Institute"/>
            <consortium name="Mycorrhizal Genomics Consortium"/>
            <person name="Kohler A."/>
            <person name="Kuo A."/>
            <person name="Nagy L.G."/>
            <person name="Floudas D."/>
            <person name="Copeland A."/>
            <person name="Barry K.W."/>
            <person name="Cichocki N."/>
            <person name="Veneault-Fourrey C."/>
            <person name="LaButti K."/>
            <person name="Lindquist E.A."/>
            <person name="Lipzen A."/>
            <person name="Lundell T."/>
            <person name="Morin E."/>
            <person name="Murat C."/>
            <person name="Riley R."/>
            <person name="Ohm R."/>
            <person name="Sun H."/>
            <person name="Tunlid A."/>
            <person name="Henrissat B."/>
            <person name="Grigoriev I.V."/>
            <person name="Hibbett D.S."/>
            <person name="Martin F."/>
        </authorList>
    </citation>
    <scope>NUCLEOTIDE SEQUENCE [LARGE SCALE GENOMIC DNA]</scope>
    <source>
        <strain evidence="3 4">FD-317 M1</strain>
    </source>
</reference>
<dbReference type="Gene3D" id="2.60.120.200">
    <property type="match status" value="1"/>
</dbReference>
<evidence type="ECO:0000313" key="4">
    <source>
        <dbReference type="Proteomes" id="UP000053593"/>
    </source>
</evidence>
<feature type="domain" description="GH16" evidence="2">
    <location>
        <begin position="28"/>
        <end position="331"/>
    </location>
</feature>
<dbReference type="PANTHER" id="PTHR10963">
    <property type="entry name" value="GLYCOSYL HYDROLASE-RELATED"/>
    <property type="match status" value="1"/>
</dbReference>
<feature type="signal peptide" evidence="1">
    <location>
        <begin position="1"/>
        <end position="22"/>
    </location>
</feature>
<dbReference type="InterPro" id="IPR013320">
    <property type="entry name" value="ConA-like_dom_sf"/>
</dbReference>
<dbReference type="AlphaFoldDB" id="A0A0D0BYT3"/>
<name>A0A0D0BYT3_9AGAR</name>
<evidence type="ECO:0000259" key="2">
    <source>
        <dbReference type="PROSITE" id="PS51762"/>
    </source>
</evidence>
<keyword evidence="3" id="KW-0378">Hydrolase</keyword>
<dbReference type="HOGENOM" id="CLU_016972_0_1_1"/>
<dbReference type="GO" id="GO:0009251">
    <property type="term" value="P:glucan catabolic process"/>
    <property type="evidence" value="ECO:0007669"/>
    <property type="project" value="TreeGrafter"/>
</dbReference>
<gene>
    <name evidence="3" type="ORF">GYMLUDRAFT_182551</name>
</gene>
<organism evidence="3 4">
    <name type="scientific">Collybiopsis luxurians FD-317 M1</name>
    <dbReference type="NCBI Taxonomy" id="944289"/>
    <lineage>
        <taxon>Eukaryota</taxon>
        <taxon>Fungi</taxon>
        <taxon>Dikarya</taxon>
        <taxon>Basidiomycota</taxon>
        <taxon>Agaricomycotina</taxon>
        <taxon>Agaricomycetes</taxon>
        <taxon>Agaricomycetidae</taxon>
        <taxon>Agaricales</taxon>
        <taxon>Marasmiineae</taxon>
        <taxon>Omphalotaceae</taxon>
        <taxon>Collybiopsis</taxon>
        <taxon>Collybiopsis luxurians</taxon>
    </lineage>
</organism>
<dbReference type="InterPro" id="IPR050546">
    <property type="entry name" value="Glycosyl_Hydrlase_16"/>
</dbReference>
<dbReference type="InterPro" id="IPR000757">
    <property type="entry name" value="Beta-glucanase-like"/>
</dbReference>
<dbReference type="EMBL" id="KN834894">
    <property type="protein sequence ID" value="KIK50587.1"/>
    <property type="molecule type" value="Genomic_DNA"/>
</dbReference>